<protein>
    <submittedName>
        <fullName evidence="2">DUF6515 family protein</fullName>
    </submittedName>
</protein>
<comment type="caution">
    <text evidence="2">The sequence shown here is derived from an EMBL/GenBank/DDBJ whole genome shotgun (WGS) entry which is preliminary data.</text>
</comment>
<organism evidence="2 3">
    <name type="scientific">Niabella digestorum</name>
    <dbReference type="NCBI Taxonomy" id="3117701"/>
    <lineage>
        <taxon>Bacteria</taxon>
        <taxon>Pseudomonadati</taxon>
        <taxon>Bacteroidota</taxon>
        <taxon>Chitinophagia</taxon>
        <taxon>Chitinophagales</taxon>
        <taxon>Chitinophagaceae</taxon>
        <taxon>Niabella</taxon>
    </lineage>
</organism>
<gene>
    <name evidence="2" type="ORF">V2H41_02375</name>
</gene>
<accession>A0ABU7RDP6</accession>
<dbReference type="InterPro" id="IPR045398">
    <property type="entry name" value="DUF6515"/>
</dbReference>
<reference evidence="2 3" key="1">
    <citation type="submission" date="2024-01" db="EMBL/GenBank/DDBJ databases">
        <title>Niabella digestum sp. nov., isolated from waste digestion system.</title>
        <authorList>
            <person name="Zhang L."/>
        </authorList>
    </citation>
    <scope>NUCLEOTIDE SEQUENCE [LARGE SCALE GENOMIC DNA]</scope>
    <source>
        <strain evidence="2 3">A18</strain>
    </source>
</reference>
<feature type="region of interest" description="Disordered" evidence="1">
    <location>
        <begin position="165"/>
        <end position="195"/>
    </location>
</feature>
<dbReference type="Proteomes" id="UP001357452">
    <property type="component" value="Unassembled WGS sequence"/>
</dbReference>
<keyword evidence="3" id="KW-1185">Reference proteome</keyword>
<name>A0ABU7RDP6_9BACT</name>
<evidence type="ECO:0000313" key="3">
    <source>
        <dbReference type="Proteomes" id="UP001357452"/>
    </source>
</evidence>
<evidence type="ECO:0000313" key="2">
    <source>
        <dbReference type="EMBL" id="MEE6186112.1"/>
    </source>
</evidence>
<dbReference type="RefSeq" id="WP_330973515.1">
    <property type="nucleotide sequence ID" value="NZ_JAZGLY010000001.1"/>
</dbReference>
<sequence length="252" mass="29000">MKRFLFSAFWVVFFFLFYSEINAQRVRYYRPYPVYRTRPVIAVGVGGLFGGYWGPAVGVGVNVVLPPPGARTHHLPAGAVRKEINGITYYYKNNTYFREREDGGFEVVEPPVGATLHRIPIGAKLTKINGKYYYEKDGVFYYKDRDDAGNTVYIIKGKNGELYTDEKEDAERTPSYRYEESSGDEVPSHSSKDSSSFYFIEPEIGDRFEQLPKNSREVIVDGEKQYVSPNGFYYKEVREDGKVLYEVVKKKP</sequence>
<dbReference type="EMBL" id="JAZGLY010000001">
    <property type="protein sequence ID" value="MEE6186112.1"/>
    <property type="molecule type" value="Genomic_DNA"/>
</dbReference>
<evidence type="ECO:0000256" key="1">
    <source>
        <dbReference type="SAM" id="MobiDB-lite"/>
    </source>
</evidence>
<feature type="compositionally biased region" description="Basic and acidic residues" evidence="1">
    <location>
        <begin position="169"/>
        <end position="192"/>
    </location>
</feature>
<dbReference type="Pfam" id="PF20125">
    <property type="entry name" value="DUF6515"/>
    <property type="match status" value="2"/>
</dbReference>
<proteinExistence type="predicted"/>